<reference evidence="2 3" key="1">
    <citation type="journal article" date="2014" name="Agronomy (Basel)">
        <title>A Draft Genome Sequence for Ensete ventricosum, the Drought-Tolerant Tree Against Hunger.</title>
        <authorList>
            <person name="Harrison J."/>
            <person name="Moore K.A."/>
            <person name="Paszkiewicz K."/>
            <person name="Jones T."/>
            <person name="Grant M."/>
            <person name="Ambacheew D."/>
            <person name="Muzemil S."/>
            <person name="Studholme D.J."/>
        </authorList>
    </citation>
    <scope>NUCLEOTIDE SEQUENCE [LARGE SCALE GENOMIC DNA]</scope>
</reference>
<evidence type="ECO:0000313" key="2">
    <source>
        <dbReference type="EMBL" id="RRT61961.1"/>
    </source>
</evidence>
<dbReference type="AlphaFoldDB" id="A0A426ZDA2"/>
<name>A0A426ZDA2_ENSVE</name>
<feature type="region of interest" description="Disordered" evidence="1">
    <location>
        <begin position="85"/>
        <end position="111"/>
    </location>
</feature>
<gene>
    <name evidence="2" type="ORF">B296_00019667</name>
</gene>
<proteinExistence type="predicted"/>
<evidence type="ECO:0000313" key="3">
    <source>
        <dbReference type="Proteomes" id="UP000287651"/>
    </source>
</evidence>
<evidence type="ECO:0000256" key="1">
    <source>
        <dbReference type="SAM" id="MobiDB-lite"/>
    </source>
</evidence>
<comment type="caution">
    <text evidence="2">The sequence shown here is derived from an EMBL/GenBank/DDBJ whole genome shotgun (WGS) entry which is preliminary data.</text>
</comment>
<dbReference type="EMBL" id="AMZH03007177">
    <property type="protein sequence ID" value="RRT61961.1"/>
    <property type="molecule type" value="Genomic_DNA"/>
</dbReference>
<organism evidence="2 3">
    <name type="scientific">Ensete ventricosum</name>
    <name type="common">Abyssinian banana</name>
    <name type="synonym">Musa ensete</name>
    <dbReference type="NCBI Taxonomy" id="4639"/>
    <lineage>
        <taxon>Eukaryota</taxon>
        <taxon>Viridiplantae</taxon>
        <taxon>Streptophyta</taxon>
        <taxon>Embryophyta</taxon>
        <taxon>Tracheophyta</taxon>
        <taxon>Spermatophyta</taxon>
        <taxon>Magnoliopsida</taxon>
        <taxon>Liliopsida</taxon>
        <taxon>Zingiberales</taxon>
        <taxon>Musaceae</taxon>
        <taxon>Ensete</taxon>
    </lineage>
</organism>
<accession>A0A426ZDA2</accession>
<sequence length="167" mass="18497">MCRPVESESPVRTTHKKIARLPTFVVGRSSADPKTDMGNEIVVVPTLTKAKSNHKQVLSQDNPSPSTFAQKHNKVAPRVGRYLIRGNPPPSDTLLDGRMKGKPKTDLQSIHGDTYPRHVRTVGTFPGLQNVQPVLSQDVVPLPNGSERPLAHRRVKVMTRLHDLQIP</sequence>
<protein>
    <submittedName>
        <fullName evidence="2">Uncharacterized protein</fullName>
    </submittedName>
</protein>
<dbReference type="Proteomes" id="UP000287651">
    <property type="component" value="Unassembled WGS sequence"/>
</dbReference>
<feature type="compositionally biased region" description="Basic and acidic residues" evidence="1">
    <location>
        <begin position="95"/>
        <end position="105"/>
    </location>
</feature>